<proteinExistence type="predicted"/>
<comment type="caution">
    <text evidence="1">The sequence shown here is derived from an EMBL/GenBank/DDBJ whole genome shotgun (WGS) entry which is preliminary data.</text>
</comment>
<accession>A0ACB7XHQ0</accession>
<dbReference type="EMBL" id="CM037160">
    <property type="protein sequence ID" value="KAH7840305.1"/>
    <property type="molecule type" value="Genomic_DNA"/>
</dbReference>
<sequence length="483" mass="54116">MKNVSKRVNLPKGGIVMGFGYNLSDKTFNVLVIMLASKNDPVQCQIYSLEKEQWRIVAGDGPGQFLDSTQVIISLSTLSWSDLDKNGEGYSFGGDIPHGYHCPQTSLTQMGCVCWRIMGLCSFCWYWFGVVFGRFLAIIGSWPQAINMRNDSILVVRSIPTVDPQQQECNKYVNSEIVLSFYSSATPTPTAATALVRFPPDLFGPGLTFDGDVQVFGPCNGVVCLTNTKDVVLCNPATREFKALPVPPFSYPRGLESEIEGIGFGYDSVDDNYKVVMLVTLTKKGYDFIYDSTRVLIFDSSSNSWRHVDACVPHYVAHFPCFELFFNGAFHFYGCAQDGYDAIVSFDIREEVFRQIPFPIACSLNVEAYRSLSVLHDSLAVIAYGDQKEERQFNIWLMHEYGVKESWTHVFSIGPLEGIHWPLTFWKDAEFLLESSTGKLVSCDLNSQEIKELQVHGIPSSLRAVLYTESLKSIKSDNSVRGQ</sequence>
<reference evidence="1 2" key="1">
    <citation type="journal article" date="2021" name="Hortic Res">
        <title>High-quality reference genome and annotation aids understanding of berry development for evergreen blueberry (Vaccinium darrowii).</title>
        <authorList>
            <person name="Yu J."/>
            <person name="Hulse-Kemp A.M."/>
            <person name="Babiker E."/>
            <person name="Staton M."/>
        </authorList>
    </citation>
    <scope>NUCLEOTIDE SEQUENCE [LARGE SCALE GENOMIC DNA]</scope>
    <source>
        <strain evidence="2">cv. NJ 8807/NJ 8810</strain>
        <tissue evidence="1">Young leaf</tissue>
    </source>
</reference>
<gene>
    <name evidence="1" type="ORF">Vadar_015382</name>
</gene>
<protein>
    <submittedName>
        <fullName evidence="1">Uncharacterized protein</fullName>
    </submittedName>
</protein>
<organism evidence="1 2">
    <name type="scientific">Vaccinium darrowii</name>
    <dbReference type="NCBI Taxonomy" id="229202"/>
    <lineage>
        <taxon>Eukaryota</taxon>
        <taxon>Viridiplantae</taxon>
        <taxon>Streptophyta</taxon>
        <taxon>Embryophyta</taxon>
        <taxon>Tracheophyta</taxon>
        <taxon>Spermatophyta</taxon>
        <taxon>Magnoliopsida</taxon>
        <taxon>eudicotyledons</taxon>
        <taxon>Gunneridae</taxon>
        <taxon>Pentapetalae</taxon>
        <taxon>asterids</taxon>
        <taxon>Ericales</taxon>
        <taxon>Ericaceae</taxon>
        <taxon>Vaccinioideae</taxon>
        <taxon>Vaccinieae</taxon>
        <taxon>Vaccinium</taxon>
    </lineage>
</organism>
<name>A0ACB7XHQ0_9ERIC</name>
<dbReference type="Proteomes" id="UP000828048">
    <property type="component" value="Chromosome 10"/>
</dbReference>
<evidence type="ECO:0000313" key="1">
    <source>
        <dbReference type="EMBL" id="KAH7840305.1"/>
    </source>
</evidence>
<evidence type="ECO:0000313" key="2">
    <source>
        <dbReference type="Proteomes" id="UP000828048"/>
    </source>
</evidence>
<keyword evidence="2" id="KW-1185">Reference proteome</keyword>